<evidence type="ECO:0008006" key="3">
    <source>
        <dbReference type="Google" id="ProtNLM"/>
    </source>
</evidence>
<dbReference type="Proteomes" id="UP001081283">
    <property type="component" value="Unassembled WGS sequence"/>
</dbReference>
<dbReference type="EMBL" id="JAOVZQ010000001">
    <property type="protein sequence ID" value="MCY0093627.1"/>
    <property type="molecule type" value="Genomic_DNA"/>
</dbReference>
<keyword evidence="2" id="KW-1185">Reference proteome</keyword>
<evidence type="ECO:0000313" key="1">
    <source>
        <dbReference type="EMBL" id="MCY0093627.1"/>
    </source>
</evidence>
<accession>A0ABT3YCT4</accession>
<organism evidence="1 2">
    <name type="scientific">Hoeflea ulvae</name>
    <dbReference type="NCBI Taxonomy" id="2983764"/>
    <lineage>
        <taxon>Bacteria</taxon>
        <taxon>Pseudomonadati</taxon>
        <taxon>Pseudomonadota</taxon>
        <taxon>Alphaproteobacteria</taxon>
        <taxon>Hyphomicrobiales</taxon>
        <taxon>Rhizobiaceae</taxon>
        <taxon>Hoeflea</taxon>
    </lineage>
</organism>
<proteinExistence type="predicted"/>
<gene>
    <name evidence="1" type="ORF">OEG82_06290</name>
</gene>
<reference evidence="1" key="1">
    <citation type="submission" date="2022-10" db="EMBL/GenBank/DDBJ databases">
        <title>Hoeflea sp. J2-29, isolated from marine algae.</title>
        <authorList>
            <person name="Kristyanto S."/>
            <person name="Kim J.M."/>
            <person name="Jeon C.O."/>
        </authorList>
    </citation>
    <scope>NUCLEOTIDE SEQUENCE</scope>
    <source>
        <strain evidence="1">J2-29</strain>
    </source>
</reference>
<evidence type="ECO:0000313" key="2">
    <source>
        <dbReference type="Proteomes" id="UP001081283"/>
    </source>
</evidence>
<dbReference type="RefSeq" id="WP_267611581.1">
    <property type="nucleotide sequence ID" value="NZ_JAOVZQ010000001.1"/>
</dbReference>
<name>A0ABT3YCT4_9HYPH</name>
<protein>
    <recommendedName>
        <fullName evidence="3">ThuA-like domain-containing protein</fullName>
    </recommendedName>
</protein>
<sequence>MADREPVLRGGDRPHLVYARSTRSYNIDRFGGLVPQDWRYTPVDIYDLETMDLDTVDVVFLSGMHDQIFLKSIEPKLVDYLASGGHFVINGHIIIPWLPCLSTFRAVSPKPFTNWMIRACEPGRYFGRMDFENFHRHEGLLGQYARGYSPAQEGAQWLCLIGGPTPEGDIHEGPVDWVWRMPGGGKVFVHNGDHIEQFCSDPRYQPNLLHDILNALVHPDPAEADGQDCRTQPAERV</sequence>
<comment type="caution">
    <text evidence="1">The sequence shown here is derived from an EMBL/GenBank/DDBJ whole genome shotgun (WGS) entry which is preliminary data.</text>
</comment>